<keyword evidence="3" id="KW-0804">Transcription</keyword>
<dbReference type="SUPFAM" id="SSF48498">
    <property type="entry name" value="Tetracyclin repressor-like, C-terminal domain"/>
    <property type="match status" value="1"/>
</dbReference>
<evidence type="ECO:0000256" key="3">
    <source>
        <dbReference type="ARBA" id="ARBA00023163"/>
    </source>
</evidence>
<dbReference type="PANTHER" id="PTHR30055:SF148">
    <property type="entry name" value="TETR-FAMILY TRANSCRIPTIONAL REGULATOR"/>
    <property type="match status" value="1"/>
</dbReference>
<evidence type="ECO:0000256" key="2">
    <source>
        <dbReference type="ARBA" id="ARBA00023125"/>
    </source>
</evidence>
<dbReference type="Proteomes" id="UP001500618">
    <property type="component" value="Unassembled WGS sequence"/>
</dbReference>
<dbReference type="Pfam" id="PF00440">
    <property type="entry name" value="TetR_N"/>
    <property type="match status" value="1"/>
</dbReference>
<accession>A0ABP4V3L8</accession>
<feature type="domain" description="HTH tetR-type" evidence="5">
    <location>
        <begin position="14"/>
        <end position="74"/>
    </location>
</feature>
<dbReference type="EMBL" id="BAAANY010000042">
    <property type="protein sequence ID" value="GAA1717248.1"/>
    <property type="molecule type" value="Genomic_DNA"/>
</dbReference>
<comment type="caution">
    <text evidence="6">The sequence shown here is derived from an EMBL/GenBank/DDBJ whole genome shotgun (WGS) entry which is preliminary data.</text>
</comment>
<feature type="DNA-binding region" description="H-T-H motif" evidence="4">
    <location>
        <begin position="37"/>
        <end position="56"/>
    </location>
</feature>
<dbReference type="InterPro" id="IPR001647">
    <property type="entry name" value="HTH_TetR"/>
</dbReference>
<dbReference type="RefSeq" id="WP_163568390.1">
    <property type="nucleotide sequence ID" value="NZ_BAAANY010000042.1"/>
</dbReference>
<evidence type="ECO:0000256" key="4">
    <source>
        <dbReference type="PROSITE-ProRule" id="PRU00335"/>
    </source>
</evidence>
<evidence type="ECO:0000313" key="6">
    <source>
        <dbReference type="EMBL" id="GAA1717248.1"/>
    </source>
</evidence>
<dbReference type="InterPro" id="IPR009057">
    <property type="entry name" value="Homeodomain-like_sf"/>
</dbReference>
<dbReference type="PROSITE" id="PS50977">
    <property type="entry name" value="HTH_TETR_2"/>
    <property type="match status" value="1"/>
</dbReference>
<organism evidence="6 7">
    <name type="scientific">Fodinicola feengrottensis</name>
    <dbReference type="NCBI Taxonomy" id="435914"/>
    <lineage>
        <taxon>Bacteria</taxon>
        <taxon>Bacillati</taxon>
        <taxon>Actinomycetota</taxon>
        <taxon>Actinomycetes</taxon>
        <taxon>Mycobacteriales</taxon>
        <taxon>Fodinicola</taxon>
    </lineage>
</organism>
<keyword evidence="2 4" id="KW-0238">DNA-binding</keyword>
<protein>
    <submittedName>
        <fullName evidence="6">TetR/AcrR family transcriptional regulator</fullName>
    </submittedName>
</protein>
<dbReference type="Gene3D" id="1.10.357.10">
    <property type="entry name" value="Tetracycline Repressor, domain 2"/>
    <property type="match status" value="1"/>
</dbReference>
<keyword evidence="1" id="KW-0805">Transcription regulation</keyword>
<dbReference type="Gene3D" id="1.10.10.60">
    <property type="entry name" value="Homeodomain-like"/>
    <property type="match status" value="1"/>
</dbReference>
<keyword evidence="7" id="KW-1185">Reference proteome</keyword>
<dbReference type="PANTHER" id="PTHR30055">
    <property type="entry name" value="HTH-TYPE TRANSCRIPTIONAL REGULATOR RUTR"/>
    <property type="match status" value="1"/>
</dbReference>
<reference evidence="7" key="1">
    <citation type="journal article" date="2019" name="Int. J. Syst. Evol. Microbiol.">
        <title>The Global Catalogue of Microorganisms (GCM) 10K type strain sequencing project: providing services to taxonomists for standard genome sequencing and annotation.</title>
        <authorList>
            <consortium name="The Broad Institute Genomics Platform"/>
            <consortium name="The Broad Institute Genome Sequencing Center for Infectious Disease"/>
            <person name="Wu L."/>
            <person name="Ma J."/>
        </authorList>
    </citation>
    <scope>NUCLEOTIDE SEQUENCE [LARGE SCALE GENOMIC DNA]</scope>
    <source>
        <strain evidence="7">JCM 14718</strain>
    </source>
</reference>
<dbReference type="InterPro" id="IPR011075">
    <property type="entry name" value="TetR_C"/>
</dbReference>
<name>A0ABP4V3L8_9ACTN</name>
<proteinExistence type="predicted"/>
<gene>
    <name evidence="6" type="ORF">GCM10009765_77230</name>
</gene>
<evidence type="ECO:0000259" key="5">
    <source>
        <dbReference type="PROSITE" id="PS50977"/>
    </source>
</evidence>
<dbReference type="SUPFAM" id="SSF46689">
    <property type="entry name" value="Homeodomain-like"/>
    <property type="match status" value="1"/>
</dbReference>
<dbReference type="InterPro" id="IPR036271">
    <property type="entry name" value="Tet_transcr_reg_TetR-rel_C_sf"/>
</dbReference>
<dbReference type="Pfam" id="PF16859">
    <property type="entry name" value="TetR_C_11"/>
    <property type="match status" value="1"/>
</dbReference>
<dbReference type="InterPro" id="IPR050109">
    <property type="entry name" value="HTH-type_TetR-like_transc_reg"/>
</dbReference>
<sequence length="201" mass="22104">MPTEAPTASRRRGELLERAILDAAWAEVLEVGYPKLTMEAVAARAQTSKPVIYRRWRTRAALVLAAMQHSLPGWDDLPDTGSLRSDLIALLQRVAHRFDLVPGDLIPGLITETFSDPESAAAVRAQITSFARARILRPVLQRAVARGEITTTEISPRLARLPFDLMRNESMIYGMPVSDAAIAEIIDEVVLPVLAATPRES</sequence>
<evidence type="ECO:0000256" key="1">
    <source>
        <dbReference type="ARBA" id="ARBA00023015"/>
    </source>
</evidence>
<evidence type="ECO:0000313" key="7">
    <source>
        <dbReference type="Proteomes" id="UP001500618"/>
    </source>
</evidence>